<accession>A0A518I8J5</accession>
<dbReference type="RefSeq" id="WP_145307071.1">
    <property type="nucleotide sequence ID" value="NZ_CP037452.1"/>
</dbReference>
<keyword evidence="5" id="KW-1185">Reference proteome</keyword>
<organism evidence="4 5">
    <name type="scientific">Gimesia fumaroli</name>
    <dbReference type="NCBI Taxonomy" id="2527976"/>
    <lineage>
        <taxon>Bacteria</taxon>
        <taxon>Pseudomonadati</taxon>
        <taxon>Planctomycetota</taxon>
        <taxon>Planctomycetia</taxon>
        <taxon>Planctomycetales</taxon>
        <taxon>Planctomycetaceae</taxon>
        <taxon>Gimesia</taxon>
    </lineage>
</organism>
<dbReference type="PANTHER" id="PTHR34512">
    <property type="entry name" value="CELL SURFACE PROTEIN"/>
    <property type="match status" value="1"/>
</dbReference>
<dbReference type="SUPFAM" id="SSF50998">
    <property type="entry name" value="Quinoprotein alcohol dehydrogenase-like"/>
    <property type="match status" value="2"/>
</dbReference>
<dbReference type="InterPro" id="IPR002372">
    <property type="entry name" value="PQQ_rpt_dom"/>
</dbReference>
<feature type="domain" description="Pyrrolo-quinoline quinone repeat" evidence="3">
    <location>
        <begin position="654"/>
        <end position="766"/>
    </location>
</feature>
<feature type="compositionally biased region" description="Low complexity" evidence="1">
    <location>
        <begin position="39"/>
        <end position="52"/>
    </location>
</feature>
<dbReference type="Gene3D" id="2.130.10.10">
    <property type="entry name" value="YVTN repeat-like/Quinoprotein amine dehydrogenase"/>
    <property type="match status" value="2"/>
</dbReference>
<evidence type="ECO:0000256" key="2">
    <source>
        <dbReference type="SAM" id="SignalP"/>
    </source>
</evidence>
<dbReference type="KEGG" id="gfm:Enr17x_14010"/>
<gene>
    <name evidence="4" type="ORF">Enr17x_14010</name>
</gene>
<evidence type="ECO:0000313" key="5">
    <source>
        <dbReference type="Proteomes" id="UP000318313"/>
    </source>
</evidence>
<dbReference type="OrthoDB" id="242013at2"/>
<keyword evidence="2" id="KW-0732">Signal</keyword>
<dbReference type="InterPro" id="IPR015943">
    <property type="entry name" value="WD40/YVTN_repeat-like_dom_sf"/>
</dbReference>
<sequence length="1572" mass="178271" precursor="true">MHSIILNRTIVLIVITCLTMPSALNLQADEQAEEKNPFQPNAQKQAPNQNPLNPLKKIIQGWFGGAKPAPGQQAKAPVIKRTPGYYRFPQDLEQERRFKTVRKLIDDKQWDAARDKLQLMLENSLNLPVHVSGERSLITDRELIYQLLELLPVEQRERFNRQYEALAEKLLNDARQNHAPPESYAEIATRFSGTQPGMQAMNYLMSYHMERGEFGLAEQYLQRLLKSHAPVTDTPHWKTKAAFIFKQTGKEPLIAELFNSPGGASLVEKPINIGGTFETPQKWLNQLQDLNLATNLLLDEWPMVFGSPSHAARAKPADPLLIPRWSFPLTSNHSLQTQLKLIQEDLASAGRATIPALPPLATQGKIVFRTLRGIQVLDALTGAPLWESALENSPEESFIAAQLKGLNAPQARGLFGSEPRNGSFSVYNGTNPDSHTLTNLVYRNANWGSQSSDERQLYVLEGMQLNLGGGSFASNLNRFRRNLRRGEVEADSWSSTQIVAYDLQTGQQKWKIGGTRFDEPFDLPLAGTFFMGAPTPSDNELFVVGERDREIRLYALNPQTGEELWSQQIGNPEQDISLDMVRRWWIAPVAIDQGVIVCPTTIGLLTAIDRLNHSILWSTQYEANSSHSTNQRFNRIQQTSFEPLNQRWCPSAPVISGNKVIYTPPDSETLVCLDLITGSPSWAKRAKETSLYLAGVVDNQILLVGTNGATAISLETGKTDWNTGFGSAAGAPSGLAVIADQRLHIPLQSGQVWTLDVKTGKVLNKLFNENQNQPLGNLIIQNGQFLSLSATGLVSYEQKQTFEAQIADIKRQNTQDPIALLKESQMLMMSHSYPEALVKLKQIDRTQLPAQHHDQLHKLIINGLSSQIRSDFQQHDDLVAQLKQQVSSDSERIELQRLLIERYTARQQFNEAIALILELAQAPEETFFQTAATETQIDSWIAGQAADLWKRATPTDRDQFSHQIAQRAQQVLSLNQQQQERFLQQFQFHEASVPVLEQVIATSMNSENFYETELWLKRLTKRKQPQLTARGLARMMELCLKFQLYQDAEYYRTQLTEYDPTLLVSDNQTLRQFLEQRQQIPQVDAEQDKQKPWQPQNLKLIVSNPVRYYSTPEITLNTSASSLPFFQTKTLSVDSKQNRLTIFTPDGNRLIWSTPLRSSDLNHSPGFNESEVVGHNLILQHRDMLHLIDLVSQKLVWSQRLDKKQTNRYISNAYRLTPASMESVTTLLHRHHPSIAVRNVGMIAAANADYTCFYSRRKIILVDTRTGKVRWTHENVDNETRVLGDDHLIYLVTRDRVTKKILRVSDGQPVPVSEVGDDLQHAIYQGETAFVSISSPNDKKRPDQKPGQTAVYRFHSESKEQNWSIDFPPNSQFGLFNQHYLSVLSPKGEIEIVDLRTGKKSSLESLTQEELKSHKKFYLVTDNDHIYLVGHTSARNSISVNVPSIPINGTLYVYDRQTGKRIWDQKIKNQHLVLNQQNLLPVILLVAREYRRVGNRHTNIFHLHALNKQSGKNLLTWEAPVDSNIRTLNVDQQQKMVEILTYGARIRLYDADELAVRQPEKNPATEPLPKKN</sequence>
<evidence type="ECO:0000313" key="4">
    <source>
        <dbReference type="EMBL" id="QDV49384.1"/>
    </source>
</evidence>
<dbReference type="InterPro" id="IPR018391">
    <property type="entry name" value="PQQ_b-propeller_rpt"/>
</dbReference>
<dbReference type="Proteomes" id="UP000318313">
    <property type="component" value="Chromosome"/>
</dbReference>
<feature type="region of interest" description="Disordered" evidence="1">
    <location>
        <begin position="31"/>
        <end position="52"/>
    </location>
</feature>
<protein>
    <submittedName>
        <fullName evidence="4">Outer membrane biogenesis protein BamB</fullName>
    </submittedName>
</protein>
<dbReference type="InterPro" id="IPR011047">
    <property type="entry name" value="Quinoprotein_ADH-like_sf"/>
</dbReference>
<evidence type="ECO:0000256" key="1">
    <source>
        <dbReference type="SAM" id="MobiDB-lite"/>
    </source>
</evidence>
<name>A0A518I8J5_9PLAN</name>
<dbReference type="Pfam" id="PF13360">
    <property type="entry name" value="PQQ_2"/>
    <property type="match status" value="2"/>
</dbReference>
<feature type="domain" description="Pyrrolo-quinoline quinone repeat" evidence="3">
    <location>
        <begin position="496"/>
        <end position="638"/>
    </location>
</feature>
<proteinExistence type="predicted"/>
<feature type="signal peptide" evidence="2">
    <location>
        <begin position="1"/>
        <end position="28"/>
    </location>
</feature>
<reference evidence="4 5" key="1">
    <citation type="submission" date="2019-03" db="EMBL/GenBank/DDBJ databases">
        <title>Deep-cultivation of Planctomycetes and their phenomic and genomic characterization uncovers novel biology.</title>
        <authorList>
            <person name="Wiegand S."/>
            <person name="Jogler M."/>
            <person name="Boedeker C."/>
            <person name="Pinto D."/>
            <person name="Vollmers J."/>
            <person name="Rivas-Marin E."/>
            <person name="Kohn T."/>
            <person name="Peeters S.H."/>
            <person name="Heuer A."/>
            <person name="Rast P."/>
            <person name="Oberbeckmann S."/>
            <person name="Bunk B."/>
            <person name="Jeske O."/>
            <person name="Meyerdierks A."/>
            <person name="Storesund J.E."/>
            <person name="Kallscheuer N."/>
            <person name="Luecker S."/>
            <person name="Lage O.M."/>
            <person name="Pohl T."/>
            <person name="Merkel B.J."/>
            <person name="Hornburger P."/>
            <person name="Mueller R.-W."/>
            <person name="Bruemmer F."/>
            <person name="Labrenz M."/>
            <person name="Spormann A.M."/>
            <person name="Op den Camp H."/>
            <person name="Overmann J."/>
            <person name="Amann R."/>
            <person name="Jetten M.S.M."/>
            <person name="Mascher T."/>
            <person name="Medema M.H."/>
            <person name="Devos D.P."/>
            <person name="Kaster A.-K."/>
            <person name="Ovreas L."/>
            <person name="Rohde M."/>
            <person name="Galperin M.Y."/>
            <person name="Jogler C."/>
        </authorList>
    </citation>
    <scope>NUCLEOTIDE SEQUENCE [LARGE SCALE GENOMIC DNA]</scope>
    <source>
        <strain evidence="4 5">Enr17</strain>
    </source>
</reference>
<dbReference type="EMBL" id="CP037452">
    <property type="protein sequence ID" value="QDV49384.1"/>
    <property type="molecule type" value="Genomic_DNA"/>
</dbReference>
<dbReference type="SMART" id="SM00564">
    <property type="entry name" value="PQQ"/>
    <property type="match status" value="8"/>
</dbReference>
<feature type="chain" id="PRO_5022144033" evidence="2">
    <location>
        <begin position="29"/>
        <end position="1572"/>
    </location>
</feature>
<dbReference type="PANTHER" id="PTHR34512:SF30">
    <property type="entry name" value="OUTER MEMBRANE PROTEIN ASSEMBLY FACTOR BAMB"/>
    <property type="match status" value="1"/>
</dbReference>
<evidence type="ECO:0000259" key="3">
    <source>
        <dbReference type="Pfam" id="PF13360"/>
    </source>
</evidence>